<dbReference type="InterPro" id="IPR039131">
    <property type="entry name" value="NDUFAF1"/>
</dbReference>
<gene>
    <name evidence="3" type="ORF">EI684_00510</name>
</gene>
<evidence type="ECO:0000256" key="1">
    <source>
        <dbReference type="ARBA" id="ARBA00007884"/>
    </source>
</evidence>
<dbReference type="Proteomes" id="UP000280307">
    <property type="component" value="Unassembled WGS sequence"/>
</dbReference>
<dbReference type="PANTHER" id="PTHR13194:SF19">
    <property type="entry name" value="NAD(P)-BINDING ROSSMANN-FOLD SUPERFAMILY PROTEIN"/>
    <property type="match status" value="1"/>
</dbReference>
<comment type="caution">
    <text evidence="3">The sequence shown here is derived from an EMBL/GenBank/DDBJ whole genome shotgun (WGS) entry which is preliminary data.</text>
</comment>
<organism evidence="3 4">
    <name type="scientific">Candidatus Viridilinea halotolerans</name>
    <dbReference type="NCBI Taxonomy" id="2491704"/>
    <lineage>
        <taxon>Bacteria</taxon>
        <taxon>Bacillati</taxon>
        <taxon>Chloroflexota</taxon>
        <taxon>Chloroflexia</taxon>
        <taxon>Chloroflexales</taxon>
        <taxon>Chloroflexineae</taxon>
        <taxon>Oscillochloridaceae</taxon>
        <taxon>Candidatus Viridilinea</taxon>
    </lineage>
</organism>
<protein>
    <submittedName>
        <fullName evidence="3">CIA30 family protein</fullName>
    </submittedName>
</protein>
<dbReference type="InterPro" id="IPR008979">
    <property type="entry name" value="Galactose-bd-like_sf"/>
</dbReference>
<accession>A0A426UC12</accession>
<dbReference type="InterPro" id="IPR013857">
    <property type="entry name" value="NADH-UbQ_OxRdtase-assoc_prot30"/>
</dbReference>
<evidence type="ECO:0000313" key="4">
    <source>
        <dbReference type="Proteomes" id="UP000280307"/>
    </source>
</evidence>
<evidence type="ECO:0000313" key="3">
    <source>
        <dbReference type="EMBL" id="RRR78294.1"/>
    </source>
</evidence>
<sequence>MNDYILSDLSQPTAPAAWHGFSDQVMGGVSQEQVTVETIAERRAIRLRGMVRLEHSGGFVQIALPLGAAGQPLAAHGYCGIRLLVWGNGEEYRVHLRTSDCLRPQQFYWQPFVAHPTWQQVTLPFDAFTAKWLAAPLNTLQLTRLGVVAYGRPFAADVAVTQVALYGA</sequence>
<evidence type="ECO:0000259" key="2">
    <source>
        <dbReference type="Pfam" id="PF08547"/>
    </source>
</evidence>
<dbReference type="PANTHER" id="PTHR13194">
    <property type="entry name" value="COMPLEX I INTERMEDIATE-ASSOCIATED PROTEIN 30"/>
    <property type="match status" value="1"/>
</dbReference>
<reference evidence="3 4" key="1">
    <citation type="submission" date="2018-12" db="EMBL/GenBank/DDBJ databases">
        <title>Genome Sequence of Candidatus Viridilinea halotolerans isolated from saline sulfide-rich spring.</title>
        <authorList>
            <person name="Grouzdev D.S."/>
            <person name="Burganskaya E.I."/>
            <person name="Krutkina M.S."/>
            <person name="Sukhacheva M.V."/>
            <person name="Gorlenko V.M."/>
        </authorList>
    </citation>
    <scope>NUCLEOTIDE SEQUENCE [LARGE SCALE GENOMIC DNA]</scope>
    <source>
        <strain evidence="3">Chok-6</strain>
    </source>
</reference>
<comment type="similarity">
    <text evidence="1">Belongs to the CIA30 family.</text>
</comment>
<dbReference type="SUPFAM" id="SSF49785">
    <property type="entry name" value="Galactose-binding domain-like"/>
    <property type="match status" value="1"/>
</dbReference>
<feature type="domain" description="NADH:ubiquinone oxidoreductase intermediate-associated protein 30" evidence="2">
    <location>
        <begin position="8"/>
        <end position="138"/>
    </location>
</feature>
<name>A0A426UC12_9CHLR</name>
<dbReference type="Pfam" id="PF08547">
    <property type="entry name" value="CIA30"/>
    <property type="match status" value="1"/>
</dbReference>
<proteinExistence type="inferred from homology"/>
<dbReference type="AlphaFoldDB" id="A0A426UC12"/>
<dbReference type="EMBL" id="RSAS01000022">
    <property type="protein sequence ID" value="RRR78294.1"/>
    <property type="molecule type" value="Genomic_DNA"/>
</dbReference>